<comment type="caution">
    <text evidence="2">The sequence shown here is derived from an EMBL/GenBank/DDBJ whole genome shotgun (WGS) entry which is preliminary data.</text>
</comment>
<sequence length="194" mass="20891">LQQGDDSAGSLFEMVQNMSPEQQQVLLRASAASTFAALMGNTLLLGGMLYLIPMVSSGQRVSALRAIGASAPLLPKLLLLTFLMTLVAQLGFMVLVVPGILLTILLSLAPVMVASEKMGVFAAMRASMRMAWKNVKLIAPAILLWLLAKVVVMLFFSSLTVLPLNVSSVIFTAAGNVVSAMLIIYLYRLYMLLR</sequence>
<evidence type="ECO:0000256" key="1">
    <source>
        <dbReference type="SAM" id="Phobius"/>
    </source>
</evidence>
<gene>
    <name evidence="2" type="ORF">GKC49_24275</name>
</gene>
<feature type="transmembrane region" description="Helical" evidence="1">
    <location>
        <begin position="168"/>
        <end position="187"/>
    </location>
</feature>
<keyword evidence="1" id="KW-0472">Membrane</keyword>
<keyword evidence="1" id="KW-1133">Transmembrane helix</keyword>
<feature type="transmembrane region" description="Helical" evidence="1">
    <location>
        <begin position="135"/>
        <end position="156"/>
    </location>
</feature>
<dbReference type="EMBL" id="WKLC01001569">
    <property type="protein sequence ID" value="MSE18093.1"/>
    <property type="molecule type" value="Genomic_DNA"/>
</dbReference>
<dbReference type="NCBIfam" id="NF002774">
    <property type="entry name" value="PRK02868.1"/>
    <property type="match status" value="1"/>
</dbReference>
<proteinExistence type="predicted"/>
<dbReference type="Pfam" id="PF06790">
    <property type="entry name" value="UPF0259"/>
    <property type="match status" value="1"/>
</dbReference>
<reference evidence="2 3" key="1">
    <citation type="submission" date="2019-11" db="EMBL/GenBank/DDBJ databases">
        <title>Draft Genome Sequence of Plant Growth-Promoting Rhizosphere-Associated Bacteria.</title>
        <authorList>
            <person name="Vasilyev I.Y."/>
            <person name="Radchenko V."/>
            <person name="Ilnitskaya E.V."/>
        </authorList>
    </citation>
    <scope>NUCLEOTIDE SEQUENCE [LARGE SCALE GENOMIC DNA]</scope>
    <source>
        <strain evidence="2 3">VRA_MhP_f</strain>
    </source>
</reference>
<feature type="transmembrane region" description="Helical" evidence="1">
    <location>
        <begin position="25"/>
        <end position="51"/>
    </location>
</feature>
<protein>
    <submittedName>
        <fullName evidence="2">UPF0259 family protein</fullName>
    </submittedName>
</protein>
<name>A0A7X2SXW2_ENTAG</name>
<feature type="transmembrane region" description="Helical" evidence="1">
    <location>
        <begin position="90"/>
        <end position="114"/>
    </location>
</feature>
<feature type="non-terminal residue" evidence="2">
    <location>
        <position position="1"/>
    </location>
</feature>
<dbReference type="AlphaFoldDB" id="A0A7X2SXW2"/>
<keyword evidence="1" id="KW-0812">Transmembrane</keyword>
<feature type="transmembrane region" description="Helical" evidence="1">
    <location>
        <begin position="63"/>
        <end position="84"/>
    </location>
</feature>
<organism evidence="2 3">
    <name type="scientific">Enterobacter agglomerans</name>
    <name type="common">Erwinia herbicola</name>
    <name type="synonym">Pantoea agglomerans</name>
    <dbReference type="NCBI Taxonomy" id="549"/>
    <lineage>
        <taxon>Bacteria</taxon>
        <taxon>Pseudomonadati</taxon>
        <taxon>Pseudomonadota</taxon>
        <taxon>Gammaproteobacteria</taxon>
        <taxon>Enterobacterales</taxon>
        <taxon>Erwiniaceae</taxon>
        <taxon>Pantoea</taxon>
        <taxon>Pantoea agglomerans group</taxon>
    </lineage>
</organism>
<evidence type="ECO:0000313" key="3">
    <source>
        <dbReference type="Proteomes" id="UP000461948"/>
    </source>
</evidence>
<evidence type="ECO:0000313" key="2">
    <source>
        <dbReference type="EMBL" id="MSE18093.1"/>
    </source>
</evidence>
<accession>A0A7X2SXW2</accession>
<dbReference type="Proteomes" id="UP000461948">
    <property type="component" value="Unassembled WGS sequence"/>
</dbReference>